<accession>A0ABT4YUI9</accession>
<comment type="caution">
    <text evidence="6">The sequence shown here is derived from an EMBL/GenBank/DDBJ whole genome shotgun (WGS) entry which is preliminary data.</text>
</comment>
<name>A0ABT4YUI9_9VIBR</name>
<evidence type="ECO:0000313" key="7">
    <source>
        <dbReference type="Proteomes" id="UP001210678"/>
    </source>
</evidence>
<dbReference type="SUPFAM" id="SSF103473">
    <property type="entry name" value="MFS general substrate transporter"/>
    <property type="match status" value="1"/>
</dbReference>
<feature type="domain" description="Major facilitator superfamily (MFS) profile" evidence="5">
    <location>
        <begin position="1"/>
        <end position="186"/>
    </location>
</feature>
<dbReference type="RefSeq" id="WP_272137678.1">
    <property type="nucleotide sequence ID" value="NZ_JAQLOI010000001.1"/>
</dbReference>
<dbReference type="InterPro" id="IPR011701">
    <property type="entry name" value="MFS"/>
</dbReference>
<evidence type="ECO:0000256" key="2">
    <source>
        <dbReference type="ARBA" id="ARBA00022989"/>
    </source>
</evidence>
<dbReference type="InterPro" id="IPR020846">
    <property type="entry name" value="MFS_dom"/>
</dbReference>
<evidence type="ECO:0000256" key="4">
    <source>
        <dbReference type="SAM" id="Phobius"/>
    </source>
</evidence>
<keyword evidence="1 4" id="KW-0812">Transmembrane</keyword>
<evidence type="ECO:0000256" key="1">
    <source>
        <dbReference type="ARBA" id="ARBA00022692"/>
    </source>
</evidence>
<feature type="transmembrane region" description="Helical" evidence="4">
    <location>
        <begin position="129"/>
        <end position="148"/>
    </location>
</feature>
<keyword evidence="7" id="KW-1185">Reference proteome</keyword>
<reference evidence="6 7" key="1">
    <citation type="submission" date="2023-01" db="EMBL/GenBank/DDBJ databases">
        <title>Vibrio sp. KJ40-1 sp.nov, isolated from marine algae.</title>
        <authorList>
            <person name="Butt M."/>
            <person name="Kim J.M.J."/>
            <person name="Jeon C.O.C."/>
        </authorList>
    </citation>
    <scope>NUCLEOTIDE SEQUENCE [LARGE SCALE GENOMIC DNA]</scope>
    <source>
        <strain evidence="6 7">KJ40-1</strain>
    </source>
</reference>
<dbReference type="EMBL" id="JAQLOI010000001">
    <property type="protein sequence ID" value="MDB1124821.1"/>
    <property type="molecule type" value="Genomic_DNA"/>
</dbReference>
<evidence type="ECO:0000259" key="5">
    <source>
        <dbReference type="PROSITE" id="PS50850"/>
    </source>
</evidence>
<feature type="transmembrane region" description="Helical" evidence="4">
    <location>
        <begin position="7"/>
        <end position="25"/>
    </location>
</feature>
<feature type="transmembrane region" description="Helical" evidence="4">
    <location>
        <begin position="160"/>
        <end position="180"/>
    </location>
</feature>
<dbReference type="Gene3D" id="1.20.1250.20">
    <property type="entry name" value="MFS general substrate transporter like domains"/>
    <property type="match status" value="1"/>
</dbReference>
<sequence length="186" mass="20746">MSDWRFWAILPAVLAAPFVVTGVFIQQHFLLTQKEWLPSLLANSFIAYGIMHWLSSMVAGSLVDKYSARHMLPFMIIPLFLGLCVLSLFNQSWSAVAFMTLFGVGIGVSSPVVNALWAEVYGTEHIGAIRSMMTSLMIFSTAAAPWVLGLFIELGWNERTLFGMLSVIIFMVGLMVLPAYKAYLKR</sequence>
<evidence type="ECO:0000313" key="6">
    <source>
        <dbReference type="EMBL" id="MDB1124821.1"/>
    </source>
</evidence>
<protein>
    <submittedName>
        <fullName evidence="6">MFS transporter</fullName>
    </submittedName>
</protein>
<keyword evidence="2 4" id="KW-1133">Transmembrane helix</keyword>
<evidence type="ECO:0000256" key="3">
    <source>
        <dbReference type="ARBA" id="ARBA00023136"/>
    </source>
</evidence>
<dbReference type="PROSITE" id="PS50850">
    <property type="entry name" value="MFS"/>
    <property type="match status" value="1"/>
</dbReference>
<dbReference type="Pfam" id="PF07690">
    <property type="entry name" value="MFS_1"/>
    <property type="match status" value="1"/>
</dbReference>
<feature type="transmembrane region" description="Helical" evidence="4">
    <location>
        <begin position="95"/>
        <end position="117"/>
    </location>
</feature>
<gene>
    <name evidence="6" type="ORF">PGX00_14675</name>
</gene>
<organism evidence="6 7">
    <name type="scientific">Vibrio algarum</name>
    <dbReference type="NCBI Taxonomy" id="3020714"/>
    <lineage>
        <taxon>Bacteria</taxon>
        <taxon>Pseudomonadati</taxon>
        <taxon>Pseudomonadota</taxon>
        <taxon>Gammaproteobacteria</taxon>
        <taxon>Vibrionales</taxon>
        <taxon>Vibrionaceae</taxon>
        <taxon>Vibrio</taxon>
    </lineage>
</organism>
<keyword evidence="3 4" id="KW-0472">Membrane</keyword>
<dbReference type="InterPro" id="IPR036259">
    <property type="entry name" value="MFS_trans_sf"/>
</dbReference>
<proteinExistence type="predicted"/>
<dbReference type="Proteomes" id="UP001210678">
    <property type="component" value="Unassembled WGS sequence"/>
</dbReference>
<feature type="transmembrane region" description="Helical" evidence="4">
    <location>
        <begin position="45"/>
        <end position="63"/>
    </location>
</feature>
<feature type="transmembrane region" description="Helical" evidence="4">
    <location>
        <begin position="70"/>
        <end position="89"/>
    </location>
</feature>